<gene>
    <name evidence="2" type="ordered locus">LFE_1873</name>
</gene>
<reference evidence="3" key="2">
    <citation type="submission" date="2012-03" db="EMBL/GenBank/DDBJ databases">
        <title>The complete genome sequence of the pioneer microbe on fresh volcanic deposit, Leptospirillum ferrooxidans strain C2-3.</title>
        <authorList>
            <person name="Fujimura R."/>
            <person name="Sato Y."/>
            <person name="Nishizawa T."/>
            <person name="Nanba K."/>
            <person name="Oshima K."/>
            <person name="Hattori M."/>
            <person name="Kamijo T."/>
            <person name="Ohta H."/>
        </authorList>
    </citation>
    <scope>NUCLEOTIDE SEQUENCE [LARGE SCALE GENOMIC DNA]</scope>
    <source>
        <strain evidence="3">C2-3</strain>
    </source>
</reference>
<proteinExistence type="predicted"/>
<dbReference type="InterPro" id="IPR031849">
    <property type="entry name" value="DUF5069"/>
</dbReference>
<sequence>MDLTKEFPRSPFDRLGGIDHLKRLIDKARAKNAGTLGEYIYNCPLDAFCLTFLEMDHESFARIVASTHSDDEVLAAVLDKCPNARNPEKVSSFNLSYEALSPDTPEKWQYFIATRDAIDPSRTDIRTWTRLIDLEEKRILTV</sequence>
<accession>I0IQK2</accession>
<reference evidence="2 3" key="1">
    <citation type="journal article" date="2012" name="J. Bacteriol.">
        <title>Complete Genome Sequence of Leptospirillum ferrooxidans Strain C2-3, Isolated from a Fresh Volcanic Ash Deposit on the Island of Miyake, Japan.</title>
        <authorList>
            <person name="Fujimura R."/>
            <person name="Sato Y."/>
            <person name="Nishizawa T."/>
            <person name="Oshima K."/>
            <person name="Kim S.-W."/>
            <person name="Hattori M."/>
            <person name="Kamijo T."/>
            <person name="Ohta H."/>
        </authorList>
    </citation>
    <scope>NUCLEOTIDE SEQUENCE [LARGE SCALE GENOMIC DNA]</scope>
    <source>
        <strain evidence="2 3">C2-3</strain>
    </source>
</reference>
<dbReference type="AlphaFoldDB" id="I0IQK2"/>
<evidence type="ECO:0000313" key="3">
    <source>
        <dbReference type="Proteomes" id="UP000007382"/>
    </source>
</evidence>
<dbReference type="HOGENOM" id="CLU_144147_0_0_0"/>
<keyword evidence="3" id="KW-1185">Reference proteome</keyword>
<organism evidence="2 3">
    <name type="scientific">Leptospirillum ferrooxidans (strain C2-3)</name>
    <dbReference type="NCBI Taxonomy" id="1162668"/>
    <lineage>
        <taxon>Bacteria</taxon>
        <taxon>Pseudomonadati</taxon>
        <taxon>Nitrospirota</taxon>
        <taxon>Nitrospiria</taxon>
        <taxon>Nitrospirales</taxon>
        <taxon>Nitrospiraceae</taxon>
        <taxon>Leptospirillum</taxon>
    </lineage>
</organism>
<dbReference type="STRING" id="1162668.LFE_1873"/>
<evidence type="ECO:0000313" key="2">
    <source>
        <dbReference type="EMBL" id="BAM07551.1"/>
    </source>
</evidence>
<dbReference type="EMBL" id="AP012342">
    <property type="protein sequence ID" value="BAM07551.1"/>
    <property type="molecule type" value="Genomic_DNA"/>
</dbReference>
<dbReference type="Pfam" id="PF16798">
    <property type="entry name" value="DUF5069"/>
    <property type="match status" value="1"/>
</dbReference>
<evidence type="ECO:0000259" key="1">
    <source>
        <dbReference type="Pfam" id="PF16798"/>
    </source>
</evidence>
<dbReference type="eggNOG" id="ENOG503353C">
    <property type="taxonomic scope" value="Bacteria"/>
</dbReference>
<dbReference type="KEGG" id="lfc:LFE_1873"/>
<feature type="domain" description="DUF5069" evidence="1">
    <location>
        <begin position="5"/>
        <end position="138"/>
    </location>
</feature>
<dbReference type="PATRIC" id="fig|1162668.3.peg.2228"/>
<dbReference type="OrthoDB" id="9789697at2"/>
<dbReference type="RefSeq" id="WP_014450035.1">
    <property type="nucleotide sequence ID" value="NC_017094.1"/>
</dbReference>
<name>I0IQK2_LEPFC</name>
<protein>
    <recommendedName>
        <fullName evidence="1">DUF5069 domain-containing protein</fullName>
    </recommendedName>
</protein>
<dbReference type="Proteomes" id="UP000007382">
    <property type="component" value="Chromosome"/>
</dbReference>